<name>A0ABT2ZB84_9RHOB</name>
<evidence type="ECO:0008006" key="3">
    <source>
        <dbReference type="Google" id="ProtNLM"/>
    </source>
</evidence>
<protein>
    <recommendedName>
        <fullName evidence="3">Phytanoyl-CoA dioxygenase (PhyH)</fullName>
    </recommendedName>
</protein>
<keyword evidence="2" id="KW-1185">Reference proteome</keyword>
<dbReference type="Proteomes" id="UP001652542">
    <property type="component" value="Unassembled WGS sequence"/>
</dbReference>
<evidence type="ECO:0000313" key="2">
    <source>
        <dbReference type="Proteomes" id="UP001652542"/>
    </source>
</evidence>
<dbReference type="EMBL" id="JAOWKY010000001">
    <property type="protein sequence ID" value="MCV2868337.1"/>
    <property type="molecule type" value="Genomic_DNA"/>
</dbReference>
<evidence type="ECO:0000313" key="1">
    <source>
        <dbReference type="EMBL" id="MCV2868337.1"/>
    </source>
</evidence>
<dbReference type="RefSeq" id="WP_263733952.1">
    <property type="nucleotide sequence ID" value="NZ_JAOWKY010000001.1"/>
</dbReference>
<comment type="caution">
    <text evidence="1">The sequence shown here is derived from an EMBL/GenBank/DDBJ whole genome shotgun (WGS) entry which is preliminary data.</text>
</comment>
<gene>
    <name evidence="1" type="ORF">OEW28_06815</name>
</gene>
<proteinExistence type="predicted"/>
<organism evidence="1 2">
    <name type="scientific">Albidovulum marisflavi</name>
    <dbReference type="NCBI Taxonomy" id="2984159"/>
    <lineage>
        <taxon>Bacteria</taxon>
        <taxon>Pseudomonadati</taxon>
        <taxon>Pseudomonadota</taxon>
        <taxon>Alphaproteobacteria</taxon>
        <taxon>Rhodobacterales</taxon>
        <taxon>Paracoccaceae</taxon>
        <taxon>Albidovulum</taxon>
    </lineage>
</organism>
<accession>A0ABT2ZB84</accession>
<sequence length="257" mass="27337">MVSALASAGWLRFPAEASTLAWASAALPHAMAAVSSPDADWRSGGTWLVGLEALPNARDGSVDSVPFVGAAARAVGTTFGPPVWHRAQLSVTWPGYPRPSAGESETAFGYRLRRDAAHVDGLLAIGPDRRRMLKEPHAFILGIGLNDSEAGAAPLAVWEGSHHIVARAFRSALSGLPAEAWGDVDLTECYQAARREIFATCARHLVPLRAGEAVLMHRMLLHGISPWAEGAIAPPEGRATAYVRPLLNSVEEWMGPS</sequence>
<reference evidence="1 2" key="1">
    <citation type="submission" date="2022-10" db="EMBL/GenBank/DDBJ databases">
        <title>Defluviimonas sp. nov., isolated from ocean surface water.</title>
        <authorList>
            <person name="He W."/>
            <person name="Wang L."/>
            <person name="Zhang D.-F."/>
        </authorList>
    </citation>
    <scope>NUCLEOTIDE SEQUENCE [LARGE SCALE GENOMIC DNA]</scope>
    <source>
        <strain evidence="1 2">WL0002</strain>
    </source>
</reference>
<dbReference type="SUPFAM" id="SSF51197">
    <property type="entry name" value="Clavaminate synthase-like"/>
    <property type="match status" value="1"/>
</dbReference>
<dbReference type="Gene3D" id="2.60.120.620">
    <property type="entry name" value="q2cbj1_9rhob like domain"/>
    <property type="match status" value="1"/>
</dbReference>